<feature type="transmembrane region" description="Helical" evidence="6">
    <location>
        <begin position="134"/>
        <end position="156"/>
    </location>
</feature>
<feature type="domain" description="Major facilitator superfamily (MFS) profile" evidence="7">
    <location>
        <begin position="10"/>
        <end position="390"/>
    </location>
</feature>
<gene>
    <name evidence="8" type="primary">ynfM_2</name>
    <name evidence="8" type="ORF">OPKNFCMD_1161</name>
</gene>
<feature type="transmembrane region" description="Helical" evidence="6">
    <location>
        <begin position="103"/>
        <end position="122"/>
    </location>
</feature>
<keyword evidence="4 6" id="KW-1133">Transmembrane helix</keyword>
<keyword evidence="9" id="KW-1185">Reference proteome</keyword>
<evidence type="ECO:0000256" key="4">
    <source>
        <dbReference type="ARBA" id="ARBA00022989"/>
    </source>
</evidence>
<dbReference type="PANTHER" id="PTHR43124:SF3">
    <property type="entry name" value="CHLORAMPHENICOL EFFLUX PUMP RV0191"/>
    <property type="match status" value="1"/>
</dbReference>
<dbReference type="PANTHER" id="PTHR43124">
    <property type="entry name" value="PURINE EFFLUX PUMP PBUE"/>
    <property type="match status" value="1"/>
</dbReference>
<feature type="transmembrane region" description="Helical" evidence="6">
    <location>
        <begin position="287"/>
        <end position="317"/>
    </location>
</feature>
<feature type="transmembrane region" description="Helical" evidence="6">
    <location>
        <begin position="251"/>
        <end position="275"/>
    </location>
</feature>
<feature type="transmembrane region" description="Helical" evidence="6">
    <location>
        <begin position="40"/>
        <end position="64"/>
    </location>
</feature>
<feature type="transmembrane region" description="Helical" evidence="6">
    <location>
        <begin position="162"/>
        <end position="184"/>
    </location>
</feature>
<evidence type="ECO:0000256" key="5">
    <source>
        <dbReference type="ARBA" id="ARBA00023136"/>
    </source>
</evidence>
<dbReference type="Proteomes" id="UP001055167">
    <property type="component" value="Unassembled WGS sequence"/>
</dbReference>
<keyword evidence="3 6" id="KW-0812">Transmembrane</keyword>
<comment type="caution">
    <text evidence="8">The sequence shown here is derived from an EMBL/GenBank/DDBJ whole genome shotgun (WGS) entry which is preliminary data.</text>
</comment>
<comment type="subcellular location">
    <subcellularLocation>
        <location evidence="1">Cell membrane</location>
        <topology evidence="1">Multi-pass membrane protein</topology>
    </subcellularLocation>
</comment>
<dbReference type="EMBL" id="BPQH01000003">
    <property type="protein sequence ID" value="GJD48442.1"/>
    <property type="molecule type" value="Genomic_DNA"/>
</dbReference>
<keyword evidence="2" id="KW-1003">Cell membrane</keyword>
<evidence type="ECO:0000313" key="8">
    <source>
        <dbReference type="EMBL" id="GJD48442.1"/>
    </source>
</evidence>
<evidence type="ECO:0000313" key="9">
    <source>
        <dbReference type="Proteomes" id="UP001055167"/>
    </source>
</evidence>
<feature type="transmembrane region" description="Helical" evidence="6">
    <location>
        <begin position="367"/>
        <end position="387"/>
    </location>
</feature>
<feature type="transmembrane region" description="Helical" evidence="6">
    <location>
        <begin position="213"/>
        <end position="231"/>
    </location>
</feature>
<proteinExistence type="predicted"/>
<organism evidence="8 9">
    <name type="scientific">Methylobacterium crusticola</name>
    <dbReference type="NCBI Taxonomy" id="1697972"/>
    <lineage>
        <taxon>Bacteria</taxon>
        <taxon>Pseudomonadati</taxon>
        <taxon>Pseudomonadota</taxon>
        <taxon>Alphaproteobacteria</taxon>
        <taxon>Hyphomicrobiales</taxon>
        <taxon>Methylobacteriaceae</taxon>
        <taxon>Methylobacterium</taxon>
    </lineage>
</organism>
<evidence type="ECO:0000256" key="6">
    <source>
        <dbReference type="SAM" id="Phobius"/>
    </source>
</evidence>
<dbReference type="RefSeq" id="WP_128563097.1">
    <property type="nucleotide sequence ID" value="NZ_BPQH01000003.1"/>
</dbReference>
<sequence>MRAADSPARLIAVLSAGGFASTFAGRVVEPLVGVLARDLASPPATVALLSTAFALPYALIQPVLGPVGDALGKERVMAACLGVLTLALVACVFAGGIGPLFGLRMLAGAAAGGVIPLSLAMMGDRIPMERRQVAIGRFLVAVILGQLSGSTFAGLIEGEIGWRGVFVLAAVVGGLGCGAVTLGFGRALRAAGGRLAFGPALARYRAILANPRARVLFGAVFVEAIAVFGIFPHLAHLIEARGEGGPREAGLVLAGFAAGGLVYSLAVGLILRLLGQTRMLVVGGATAGLALVVVGLAGAWQVDAAALMVLGLGYYMLHNTYQVQVTEVAPQARASAVALHAFSFFCGQALGVAVLGFGLTTLGQFPALALCALAIALLGLGTAWRLARPG</sequence>
<evidence type="ECO:0000256" key="3">
    <source>
        <dbReference type="ARBA" id="ARBA00022692"/>
    </source>
</evidence>
<evidence type="ECO:0000256" key="2">
    <source>
        <dbReference type="ARBA" id="ARBA00022475"/>
    </source>
</evidence>
<dbReference type="SUPFAM" id="SSF103473">
    <property type="entry name" value="MFS general substrate transporter"/>
    <property type="match status" value="1"/>
</dbReference>
<reference evidence="8" key="2">
    <citation type="submission" date="2021-08" db="EMBL/GenBank/DDBJ databases">
        <authorList>
            <person name="Tani A."/>
            <person name="Ola A."/>
            <person name="Ogura Y."/>
            <person name="Katsura K."/>
            <person name="Hayashi T."/>
        </authorList>
    </citation>
    <scope>NUCLEOTIDE SEQUENCE</scope>
    <source>
        <strain evidence="8">KCTC 52305</strain>
    </source>
</reference>
<evidence type="ECO:0000256" key="1">
    <source>
        <dbReference type="ARBA" id="ARBA00004651"/>
    </source>
</evidence>
<dbReference type="InterPro" id="IPR011701">
    <property type="entry name" value="MFS"/>
</dbReference>
<reference evidence="8" key="1">
    <citation type="journal article" date="2021" name="Front. Microbiol.">
        <title>Comprehensive Comparative Genomics and Phenotyping of Methylobacterium Species.</title>
        <authorList>
            <person name="Alessa O."/>
            <person name="Ogura Y."/>
            <person name="Fujitani Y."/>
            <person name="Takami H."/>
            <person name="Hayashi T."/>
            <person name="Sahin N."/>
            <person name="Tani A."/>
        </authorList>
    </citation>
    <scope>NUCLEOTIDE SEQUENCE</scope>
    <source>
        <strain evidence="8">KCTC 52305</strain>
    </source>
</reference>
<feature type="transmembrane region" description="Helical" evidence="6">
    <location>
        <begin position="76"/>
        <end position="97"/>
    </location>
</feature>
<dbReference type="InterPro" id="IPR036259">
    <property type="entry name" value="MFS_trans_sf"/>
</dbReference>
<dbReference type="InterPro" id="IPR050189">
    <property type="entry name" value="MFS_Efflux_Transporters"/>
</dbReference>
<dbReference type="InterPro" id="IPR020846">
    <property type="entry name" value="MFS_dom"/>
</dbReference>
<name>A0ABQ4QV32_9HYPH</name>
<feature type="transmembrane region" description="Helical" evidence="6">
    <location>
        <begin position="337"/>
        <end position="360"/>
    </location>
</feature>
<dbReference type="Gene3D" id="1.20.1250.20">
    <property type="entry name" value="MFS general substrate transporter like domains"/>
    <property type="match status" value="1"/>
</dbReference>
<protein>
    <submittedName>
        <fullName evidence="8">Inner membrane transport protein YnfM</fullName>
    </submittedName>
</protein>
<accession>A0ABQ4QV32</accession>
<dbReference type="PROSITE" id="PS50850">
    <property type="entry name" value="MFS"/>
    <property type="match status" value="1"/>
</dbReference>
<evidence type="ECO:0000259" key="7">
    <source>
        <dbReference type="PROSITE" id="PS50850"/>
    </source>
</evidence>
<dbReference type="Pfam" id="PF07690">
    <property type="entry name" value="MFS_1"/>
    <property type="match status" value="1"/>
</dbReference>
<dbReference type="CDD" id="cd17324">
    <property type="entry name" value="MFS_NepI_like"/>
    <property type="match status" value="1"/>
</dbReference>
<keyword evidence="5 6" id="KW-0472">Membrane</keyword>